<keyword evidence="7 19" id="KW-0812">Transmembrane</keyword>
<keyword evidence="11 18" id="KW-0779">Telomere</keyword>
<feature type="transmembrane region" description="Helical" evidence="19">
    <location>
        <begin position="222"/>
        <end position="244"/>
    </location>
</feature>
<dbReference type="CDD" id="cd01648">
    <property type="entry name" value="TERT"/>
    <property type="match status" value="1"/>
</dbReference>
<dbReference type="InterPro" id="IPR003545">
    <property type="entry name" value="Telomerase_RT"/>
</dbReference>
<sequence>MIHLYLSISLCVALYLRLLSLSLRLFHLPKLARNMASQPPYNPYYVPGQPQQGNIGWQQPPPPGVPYGYGQGSYPFQPPPPPRPNMGGQYMGGYGASQPTGDDPENPKYGYGFSEASIRQGFIRKGSIHGYVHCNRLLYERSPSLPWKRHMPGFFGESSLFANVLQLLAAQTLSLGYIAATTASFYNTESVVIAALICFLACLGVSMFAMQTKYDFTGCMGIMCVVGLVLFLFGIMCAIFTIFMKTPILMIVYAGFGALVFLIYLAIDIQLVIGGKRLELSPEDYVFAAAQLLVDIVYIFMYLLQIIGFARDVCDELISLVVGARLATGDWCSPWRLPLSKACNFPPYGAMDLLNDVFPYVVRLEDLLPELPNSRCDEKAKEFLRSTIACGRQPPELLLSKVTSNCNKSYDDVVKSVRVSFGWRSWPHELLAKEFVKVDVWPLFLQLVGETCFYLIVTEYSLFRLWPNNVLVQLSGKPFHMLATGSGNCRFPPNRRRAAVIPRLVNRRCDNVTSKRRRRRRRKRKTAAQQTPSKLNVFQWRELKSVRFSARRFTYACNYSERFNARRSPFLNAHSNVACMENLLFNIFGFDLCQQAVGPIVDGLEMLKTSLKHLTRNVRRCYVRGWLDRFCPLPPNLGEVNANELVDKYEKSENVSLLLKSLLNRLVPDSLIGAANKLKLISRFVWCTVRLGRRDWLCLRQFTVGQKTSQCPWLRRCNFASGVEQKLLECVVSWLVNLFILTVRICFYVTEGQKGGICDSTLRFYRKSVWHKLSRDAFTEFRQKCHLRSIGKRLCRTWSRMSRYCTVATLRPLPKVNGCRPIVTSINAKKNVVATVNWSLQPILAIMRFIMSQRPHLRGSLVNGMKEVEERWVQFVKFWRHNKRRSYMFFVRTDMDSCFDHINREKLITLLREKFFQDAPDALTVRRVYFVRRTCSSAVKYKSQHWATTDSSDTFYLNWLERKANAVVEISDANHWTKARAMEALFTCINRFVVKRRGKCYHVADGIPQGLVISSFLCNFYLSCMELDALSFINREEDFFVRSVDDYFMVSCDGRRVVQFYSVLTAGWKGYCLKMNQRKTATNFDGSIEAATWSGVEFNTKTLEVRSCCENAMPAIAYYANPKYFALCKMIACLRWRSKSMCFNSLLNSGETILYNAQQTFSAAASILRYLSIRFGWRRFPITVQYVAMVVRLVLRIFFEAVDFDNLPVLLREQISSSCKAAFAPFYAIARKHCSKPNKRAIHMATTNR</sequence>
<evidence type="ECO:0000256" key="12">
    <source>
        <dbReference type="ARBA" id="ARBA00022918"/>
    </source>
</evidence>
<evidence type="ECO:0000256" key="9">
    <source>
        <dbReference type="ARBA" id="ARBA00022723"/>
    </source>
</evidence>
<evidence type="ECO:0000256" key="6">
    <source>
        <dbReference type="ARBA" id="ARBA00022679"/>
    </source>
</evidence>
<evidence type="ECO:0000256" key="11">
    <source>
        <dbReference type="ARBA" id="ARBA00022895"/>
    </source>
</evidence>
<keyword evidence="6 18" id="KW-0808">Transferase</keyword>
<keyword evidence="12 18" id="KW-0695">RNA-directed DNA polymerase</keyword>
<feature type="transmembrane region" description="Helical" evidence="19">
    <location>
        <begin position="250"/>
        <end position="273"/>
    </location>
</feature>
<evidence type="ECO:0000256" key="4">
    <source>
        <dbReference type="ARBA" id="ARBA00016182"/>
    </source>
</evidence>
<evidence type="ECO:0000256" key="10">
    <source>
        <dbReference type="ARBA" id="ARBA00022842"/>
    </source>
</evidence>
<evidence type="ECO:0000259" key="20">
    <source>
        <dbReference type="PROSITE" id="PS50878"/>
    </source>
</evidence>
<name>A0A085LWK5_9BILA</name>
<comment type="subcellular location">
    <subcellularLocation>
        <location evidence="1">Membrane</location>
        <topology evidence="1">Multi-pass membrane protein</topology>
    </subcellularLocation>
    <subcellularLocation>
        <location evidence="18">Nucleus</location>
    </subcellularLocation>
    <subcellularLocation>
        <location evidence="18">Chromosome</location>
        <location evidence="18">Telomere</location>
    </subcellularLocation>
</comment>
<dbReference type="PANTHER" id="PTHR12066:SF0">
    <property type="entry name" value="TELOMERASE REVERSE TRANSCRIPTASE"/>
    <property type="match status" value="1"/>
</dbReference>
<dbReference type="GO" id="GO:0003720">
    <property type="term" value="F:telomerase activity"/>
    <property type="evidence" value="ECO:0007669"/>
    <property type="project" value="InterPro"/>
</dbReference>
<evidence type="ECO:0000313" key="21">
    <source>
        <dbReference type="EMBL" id="KFD49351.1"/>
    </source>
</evidence>
<comment type="function">
    <text evidence="18">Telomerase is a ribonucleoprotein enzyme essential for the replication of chromosome termini in most eukaryotes. It elongates telomeres. It is a reverse transcriptase that adds simple sequence repeats to chromosome ends by copying a template sequence within the RNA component of the enzyme.</text>
</comment>
<dbReference type="AlphaFoldDB" id="A0A085LWK5"/>
<evidence type="ECO:0000256" key="14">
    <source>
        <dbReference type="ARBA" id="ARBA00023136"/>
    </source>
</evidence>
<dbReference type="GO" id="GO:0016020">
    <property type="term" value="C:membrane"/>
    <property type="evidence" value="ECO:0007669"/>
    <property type="project" value="UniProtKB-SubCell"/>
</dbReference>
<dbReference type="SMART" id="SM00975">
    <property type="entry name" value="Telomerase_RBD"/>
    <property type="match status" value="1"/>
</dbReference>
<evidence type="ECO:0000256" key="16">
    <source>
        <dbReference type="ARBA" id="ARBA00032044"/>
    </source>
</evidence>
<dbReference type="Pfam" id="PF01027">
    <property type="entry name" value="Bax1-I"/>
    <property type="match status" value="1"/>
</dbReference>
<dbReference type="PROSITE" id="PS50878">
    <property type="entry name" value="RT_POL"/>
    <property type="match status" value="1"/>
</dbReference>
<comment type="catalytic activity">
    <reaction evidence="17 18">
        <text>DNA(n) + a 2'-deoxyribonucleoside 5'-triphosphate = DNA(n+1) + diphosphate</text>
        <dbReference type="Rhea" id="RHEA:22508"/>
        <dbReference type="Rhea" id="RHEA-COMP:17339"/>
        <dbReference type="Rhea" id="RHEA-COMP:17340"/>
        <dbReference type="ChEBI" id="CHEBI:33019"/>
        <dbReference type="ChEBI" id="CHEBI:61560"/>
        <dbReference type="ChEBI" id="CHEBI:173112"/>
        <dbReference type="EC" id="2.7.7.49"/>
    </reaction>
</comment>
<dbReference type="GO" id="GO:0000781">
    <property type="term" value="C:chromosome, telomeric region"/>
    <property type="evidence" value="ECO:0007669"/>
    <property type="project" value="UniProtKB-SubCell"/>
</dbReference>
<evidence type="ECO:0000256" key="19">
    <source>
        <dbReference type="SAM" id="Phobius"/>
    </source>
</evidence>
<evidence type="ECO:0000313" key="22">
    <source>
        <dbReference type="Proteomes" id="UP000030764"/>
    </source>
</evidence>
<accession>A0A085LWK5</accession>
<keyword evidence="14 19" id="KW-0472">Membrane</keyword>
<dbReference type="Gene3D" id="3.30.70.2630">
    <property type="match status" value="1"/>
</dbReference>
<organism evidence="21 22">
    <name type="scientific">Trichuris suis</name>
    <name type="common">pig whipworm</name>
    <dbReference type="NCBI Taxonomy" id="68888"/>
    <lineage>
        <taxon>Eukaryota</taxon>
        <taxon>Metazoa</taxon>
        <taxon>Ecdysozoa</taxon>
        <taxon>Nematoda</taxon>
        <taxon>Enoplea</taxon>
        <taxon>Dorylaimia</taxon>
        <taxon>Trichinellida</taxon>
        <taxon>Trichuridae</taxon>
        <taxon>Trichuris</taxon>
    </lineage>
</organism>
<dbReference type="InterPro" id="IPR006214">
    <property type="entry name" value="Bax_inhibitor_1-related"/>
</dbReference>
<evidence type="ECO:0000256" key="18">
    <source>
        <dbReference type="RuleBase" id="RU365061"/>
    </source>
</evidence>
<dbReference type="PANTHER" id="PTHR12066">
    <property type="entry name" value="TELOMERASE REVERSE TRANSCRIPTASE"/>
    <property type="match status" value="1"/>
</dbReference>
<evidence type="ECO:0000256" key="13">
    <source>
        <dbReference type="ARBA" id="ARBA00022989"/>
    </source>
</evidence>
<dbReference type="Proteomes" id="UP000030764">
    <property type="component" value="Unassembled WGS sequence"/>
</dbReference>
<feature type="transmembrane region" description="Helical" evidence="19">
    <location>
        <begin position="6"/>
        <end position="26"/>
    </location>
</feature>
<dbReference type="InterPro" id="IPR043502">
    <property type="entry name" value="DNA/RNA_pol_sf"/>
</dbReference>
<feature type="domain" description="Reverse transcriptase" evidence="20">
    <location>
        <begin position="827"/>
        <end position="1098"/>
    </location>
</feature>
<gene>
    <name evidence="21" type="ORF">M513_09798</name>
</gene>
<dbReference type="InterPro" id="IPR000477">
    <property type="entry name" value="RT_dom"/>
</dbReference>
<reference evidence="21 22" key="1">
    <citation type="journal article" date="2014" name="Nat. Genet.">
        <title>Genome and transcriptome of the porcine whipworm Trichuris suis.</title>
        <authorList>
            <person name="Jex A.R."/>
            <person name="Nejsum P."/>
            <person name="Schwarz E.M."/>
            <person name="Hu L."/>
            <person name="Young N.D."/>
            <person name="Hall R.S."/>
            <person name="Korhonen P.K."/>
            <person name="Liao S."/>
            <person name="Thamsborg S."/>
            <person name="Xia J."/>
            <person name="Xu P."/>
            <person name="Wang S."/>
            <person name="Scheerlinck J.P."/>
            <person name="Hofmann A."/>
            <person name="Sternberg P.W."/>
            <person name="Wang J."/>
            <person name="Gasser R.B."/>
        </authorList>
    </citation>
    <scope>NUCLEOTIDE SEQUENCE [LARGE SCALE GENOMIC DNA]</scope>
    <source>
        <strain evidence="21">DCEP-RM93M</strain>
    </source>
</reference>
<evidence type="ECO:0000256" key="5">
    <source>
        <dbReference type="ARBA" id="ARBA00022454"/>
    </source>
</evidence>
<dbReference type="SUPFAM" id="SSF56672">
    <property type="entry name" value="DNA/RNA polymerases"/>
    <property type="match status" value="1"/>
</dbReference>
<dbReference type="GO" id="GO:0042162">
    <property type="term" value="F:telomeric DNA binding"/>
    <property type="evidence" value="ECO:0007669"/>
    <property type="project" value="TreeGrafter"/>
</dbReference>
<dbReference type="Pfam" id="PF12009">
    <property type="entry name" value="Telomerase_RBD"/>
    <property type="match status" value="1"/>
</dbReference>
<dbReference type="Gene3D" id="1.10.132.70">
    <property type="match status" value="1"/>
</dbReference>
<keyword evidence="5 18" id="KW-0158">Chromosome</keyword>
<keyword evidence="13 19" id="KW-1133">Transmembrane helix</keyword>
<protein>
    <recommendedName>
        <fullName evidence="4 18">Telomerase reverse transcriptase</fullName>
        <ecNumber evidence="3 18">2.7.7.49</ecNumber>
    </recommendedName>
    <alternativeName>
        <fullName evidence="16 18">Telomerase catalytic subunit</fullName>
    </alternativeName>
</protein>
<dbReference type="GO" id="GO:0007004">
    <property type="term" value="P:telomere maintenance via telomerase"/>
    <property type="evidence" value="ECO:0007669"/>
    <property type="project" value="TreeGrafter"/>
</dbReference>
<keyword evidence="10 18" id="KW-0460">Magnesium</keyword>
<keyword evidence="15 18" id="KW-0539">Nucleus</keyword>
<comment type="similarity">
    <text evidence="2 18">Belongs to the reverse transcriptase family. Telomerase subfamily.</text>
</comment>
<dbReference type="GO" id="GO:0046872">
    <property type="term" value="F:metal ion binding"/>
    <property type="evidence" value="ECO:0007669"/>
    <property type="project" value="UniProtKB-KW"/>
</dbReference>
<feature type="transmembrane region" description="Helical" evidence="19">
    <location>
        <begin position="285"/>
        <end position="304"/>
    </location>
</feature>
<proteinExistence type="inferred from homology"/>
<dbReference type="GO" id="GO:0000333">
    <property type="term" value="C:telomerase catalytic core complex"/>
    <property type="evidence" value="ECO:0007669"/>
    <property type="project" value="TreeGrafter"/>
</dbReference>
<evidence type="ECO:0000256" key="15">
    <source>
        <dbReference type="ARBA" id="ARBA00023242"/>
    </source>
</evidence>
<keyword evidence="22" id="KW-1185">Reference proteome</keyword>
<evidence type="ECO:0000256" key="2">
    <source>
        <dbReference type="ARBA" id="ARBA00008001"/>
    </source>
</evidence>
<evidence type="ECO:0000256" key="7">
    <source>
        <dbReference type="ARBA" id="ARBA00022692"/>
    </source>
</evidence>
<keyword evidence="8 18" id="KW-0548">Nucleotidyltransferase</keyword>
<dbReference type="InterPro" id="IPR021891">
    <property type="entry name" value="Telomerase_RBD"/>
</dbReference>
<evidence type="ECO:0000256" key="1">
    <source>
        <dbReference type="ARBA" id="ARBA00004141"/>
    </source>
</evidence>
<evidence type="ECO:0000256" key="17">
    <source>
        <dbReference type="ARBA" id="ARBA00048173"/>
    </source>
</evidence>
<keyword evidence="9 18" id="KW-0479">Metal-binding</keyword>
<evidence type="ECO:0000256" key="3">
    <source>
        <dbReference type="ARBA" id="ARBA00012493"/>
    </source>
</evidence>
<feature type="transmembrane region" description="Helical" evidence="19">
    <location>
        <begin position="191"/>
        <end position="210"/>
    </location>
</feature>
<evidence type="ECO:0000256" key="8">
    <source>
        <dbReference type="ARBA" id="ARBA00022695"/>
    </source>
</evidence>
<dbReference type="GO" id="GO:0070034">
    <property type="term" value="F:telomerase RNA binding"/>
    <property type="evidence" value="ECO:0007669"/>
    <property type="project" value="TreeGrafter"/>
</dbReference>
<feature type="transmembrane region" description="Helical" evidence="19">
    <location>
        <begin position="160"/>
        <end position="179"/>
    </location>
</feature>
<dbReference type="EC" id="2.7.7.49" evidence="3 18"/>
<dbReference type="EMBL" id="KL363273">
    <property type="protein sequence ID" value="KFD49351.1"/>
    <property type="molecule type" value="Genomic_DNA"/>
</dbReference>